<proteinExistence type="predicted"/>
<comment type="caution">
    <text evidence="1">The sequence shown here is derived from an EMBL/GenBank/DDBJ whole genome shotgun (WGS) entry which is preliminary data.</text>
</comment>
<accession>A0AC60QMZ2</accession>
<evidence type="ECO:0000313" key="1">
    <source>
        <dbReference type="EMBL" id="KAG0437199.1"/>
    </source>
</evidence>
<dbReference type="Proteomes" id="UP000805193">
    <property type="component" value="Unassembled WGS sequence"/>
</dbReference>
<reference evidence="1 2" key="1">
    <citation type="journal article" date="2020" name="Cell">
        <title>Large-Scale Comparative Analyses of Tick Genomes Elucidate Their Genetic Diversity and Vector Capacities.</title>
        <authorList>
            <consortium name="Tick Genome and Microbiome Consortium (TIGMIC)"/>
            <person name="Jia N."/>
            <person name="Wang J."/>
            <person name="Shi W."/>
            <person name="Du L."/>
            <person name="Sun Y."/>
            <person name="Zhan W."/>
            <person name="Jiang J.F."/>
            <person name="Wang Q."/>
            <person name="Zhang B."/>
            <person name="Ji P."/>
            <person name="Bell-Sakyi L."/>
            <person name="Cui X.M."/>
            <person name="Yuan T.T."/>
            <person name="Jiang B.G."/>
            <person name="Yang W.F."/>
            <person name="Lam T.T."/>
            <person name="Chang Q.C."/>
            <person name="Ding S.J."/>
            <person name="Wang X.J."/>
            <person name="Zhu J.G."/>
            <person name="Ruan X.D."/>
            <person name="Zhao L."/>
            <person name="Wei J.T."/>
            <person name="Ye R.Z."/>
            <person name="Que T.C."/>
            <person name="Du C.H."/>
            <person name="Zhou Y.H."/>
            <person name="Cheng J.X."/>
            <person name="Dai P.F."/>
            <person name="Guo W.B."/>
            <person name="Han X.H."/>
            <person name="Huang E.J."/>
            <person name="Li L.F."/>
            <person name="Wei W."/>
            <person name="Gao Y.C."/>
            <person name="Liu J.Z."/>
            <person name="Shao H.Z."/>
            <person name="Wang X."/>
            <person name="Wang C.C."/>
            <person name="Yang T.C."/>
            <person name="Huo Q.B."/>
            <person name="Li W."/>
            <person name="Chen H.Y."/>
            <person name="Chen S.E."/>
            <person name="Zhou L.G."/>
            <person name="Ni X.B."/>
            <person name="Tian J.H."/>
            <person name="Sheng Y."/>
            <person name="Liu T."/>
            <person name="Pan Y.S."/>
            <person name="Xia L.Y."/>
            <person name="Li J."/>
            <person name="Zhao F."/>
            <person name="Cao W.C."/>
        </authorList>
    </citation>
    <scope>NUCLEOTIDE SEQUENCE [LARGE SCALE GENOMIC DNA]</scope>
    <source>
        <strain evidence="1">Iper-2018</strain>
    </source>
</reference>
<evidence type="ECO:0000313" key="2">
    <source>
        <dbReference type="Proteomes" id="UP000805193"/>
    </source>
</evidence>
<keyword evidence="2" id="KW-1185">Reference proteome</keyword>
<name>A0AC60QMZ2_IXOPE</name>
<dbReference type="EMBL" id="JABSTQ010006504">
    <property type="protein sequence ID" value="KAG0437199.1"/>
    <property type="molecule type" value="Genomic_DNA"/>
</dbReference>
<organism evidence="1 2">
    <name type="scientific">Ixodes persulcatus</name>
    <name type="common">Taiga tick</name>
    <dbReference type="NCBI Taxonomy" id="34615"/>
    <lineage>
        <taxon>Eukaryota</taxon>
        <taxon>Metazoa</taxon>
        <taxon>Ecdysozoa</taxon>
        <taxon>Arthropoda</taxon>
        <taxon>Chelicerata</taxon>
        <taxon>Arachnida</taxon>
        <taxon>Acari</taxon>
        <taxon>Parasitiformes</taxon>
        <taxon>Ixodida</taxon>
        <taxon>Ixodoidea</taxon>
        <taxon>Ixodidae</taxon>
        <taxon>Ixodinae</taxon>
        <taxon>Ixodes</taxon>
    </lineage>
</organism>
<sequence length="466" mass="53578">MGTSVYSFARSRSILPTVCQTFFATVPGKQYRENENEYFHRVLENLPSYRNTVIPRPSKSATSAARFKGTLNDSYVHHFCEVSVRTDERTSNIESPEHAELVQQLVNHLPRVSNDGLRDIAYHLCLWPATAATTTPHFKLLWNALDSECAQRCPGWSKDRQLLVADCFYHLRLSRISRYNRTMLRCVSRVVSRLSVQDVIQLLYYSNLQRWMVSAAKPLMEAKLSSEFCTLTIGELGSVCQSYFKCQQRIELKELLHQLANVLVRSLPRVDSFVVCAIVKQLRYSASRKAAVPWKIVLEACEPHISRWDAPTAIQLVMLATHVKSYHPRLLDAVAHHLVTKLNAIRLKEVAKLLLTLTMFSHEIENESQFYDTIKSDLRSPSRKREIEMYHQSFVTCVWCLAMAGMYSADLIAVALSEDMVRNSVKHLDISYHATALQYSIYAARMECSYLRVRVVQSLVLWWCMD</sequence>
<gene>
    <name evidence="1" type="ORF">HPB47_017558</name>
</gene>
<protein>
    <submittedName>
        <fullName evidence="1">Uncharacterized protein</fullName>
    </submittedName>
</protein>